<gene>
    <name evidence="1" type="ORF">AAF712_011604</name>
</gene>
<protein>
    <submittedName>
        <fullName evidence="1">Uncharacterized protein</fullName>
    </submittedName>
</protein>
<accession>A0ABR2ZIV0</accession>
<dbReference type="Proteomes" id="UP001437256">
    <property type="component" value="Unassembled WGS sequence"/>
</dbReference>
<dbReference type="SUPFAM" id="SSF55961">
    <property type="entry name" value="Bet v1-like"/>
    <property type="match status" value="1"/>
</dbReference>
<organism evidence="1 2">
    <name type="scientific">Marasmius tenuissimus</name>
    <dbReference type="NCBI Taxonomy" id="585030"/>
    <lineage>
        <taxon>Eukaryota</taxon>
        <taxon>Fungi</taxon>
        <taxon>Dikarya</taxon>
        <taxon>Basidiomycota</taxon>
        <taxon>Agaricomycotina</taxon>
        <taxon>Agaricomycetes</taxon>
        <taxon>Agaricomycetidae</taxon>
        <taxon>Agaricales</taxon>
        <taxon>Marasmiineae</taxon>
        <taxon>Marasmiaceae</taxon>
        <taxon>Marasmius</taxon>
    </lineage>
</organism>
<reference evidence="1 2" key="1">
    <citation type="submission" date="2024-05" db="EMBL/GenBank/DDBJ databases">
        <title>A draft genome resource for the thread blight pathogen Marasmius tenuissimus strain MS-2.</title>
        <authorList>
            <person name="Yulfo-Soto G.E."/>
            <person name="Baruah I.K."/>
            <person name="Amoako-Attah I."/>
            <person name="Bukari Y."/>
            <person name="Meinhardt L.W."/>
            <person name="Bailey B.A."/>
            <person name="Cohen S.P."/>
        </authorList>
    </citation>
    <scope>NUCLEOTIDE SEQUENCE [LARGE SCALE GENOMIC DNA]</scope>
    <source>
        <strain evidence="1 2">MS-2</strain>
    </source>
</reference>
<evidence type="ECO:0000313" key="1">
    <source>
        <dbReference type="EMBL" id="KAL0061577.1"/>
    </source>
</evidence>
<dbReference type="Gene3D" id="3.30.530.20">
    <property type="match status" value="1"/>
</dbReference>
<comment type="caution">
    <text evidence="1">The sequence shown here is derived from an EMBL/GenBank/DDBJ whole genome shotgun (WGS) entry which is preliminary data.</text>
</comment>
<dbReference type="EMBL" id="JBBXMP010000131">
    <property type="protein sequence ID" value="KAL0061577.1"/>
    <property type="molecule type" value="Genomic_DNA"/>
</dbReference>
<name>A0ABR2ZIV0_9AGAR</name>
<evidence type="ECO:0000313" key="2">
    <source>
        <dbReference type="Proteomes" id="UP001437256"/>
    </source>
</evidence>
<proteinExistence type="predicted"/>
<sequence>MVAWNRDTPPESSSAIFIASHSIMIDAPIEKVWSIILDFGSYKEWRNQTIVDSKTGTPLAEQTPSVGVHVLMSPVHLPPTMRPSSELWPWQKNSTRIWINHLDKDNYRVAWRTNGPDFLLEAERWQMLTKTAEGKVKYESYEVFRGLLAYVIKFFVGHNILKGTRAMAEGLKGRAEAS</sequence>
<dbReference type="InterPro" id="IPR023393">
    <property type="entry name" value="START-like_dom_sf"/>
</dbReference>
<dbReference type="CDD" id="cd07822">
    <property type="entry name" value="SRPBCC_4"/>
    <property type="match status" value="1"/>
</dbReference>
<keyword evidence="2" id="KW-1185">Reference proteome</keyword>